<protein>
    <submittedName>
        <fullName evidence="2">Uncharacterized protein</fullName>
    </submittedName>
</protein>
<feature type="compositionally biased region" description="Basic residues" evidence="1">
    <location>
        <begin position="1"/>
        <end position="11"/>
    </location>
</feature>
<organism evidence="3">
    <name type="scientific">Caenorhabditis brenneri</name>
    <name type="common">Nematode worm</name>
    <dbReference type="NCBI Taxonomy" id="135651"/>
    <lineage>
        <taxon>Eukaryota</taxon>
        <taxon>Metazoa</taxon>
        <taxon>Ecdysozoa</taxon>
        <taxon>Nematoda</taxon>
        <taxon>Chromadorea</taxon>
        <taxon>Rhabditida</taxon>
        <taxon>Rhabditina</taxon>
        <taxon>Rhabditomorpha</taxon>
        <taxon>Rhabditoidea</taxon>
        <taxon>Rhabditidae</taxon>
        <taxon>Peloderinae</taxon>
        <taxon>Caenorhabditis</taxon>
    </lineage>
</organism>
<evidence type="ECO:0000313" key="2">
    <source>
        <dbReference type="EMBL" id="EGT38543.1"/>
    </source>
</evidence>
<feature type="region of interest" description="Disordered" evidence="1">
    <location>
        <begin position="1"/>
        <end position="26"/>
    </location>
</feature>
<name>G0NVX5_CAEBE</name>
<gene>
    <name evidence="2" type="ORF">CAEBREN_29482</name>
</gene>
<dbReference type="InParanoid" id="G0NVX5"/>
<sequence length="62" mass="7174">MGPKHSHHEKKNKKEGNNNKLKPSAVFLDNDDPIFKKDFGFSREFAIFHKFSSRICCDCSNC</sequence>
<accession>G0NVX5</accession>
<dbReference type="AlphaFoldDB" id="G0NVX5"/>
<dbReference type="Proteomes" id="UP000008068">
    <property type="component" value="Unassembled WGS sequence"/>
</dbReference>
<reference evidence="3" key="1">
    <citation type="submission" date="2011-07" db="EMBL/GenBank/DDBJ databases">
        <authorList>
            <consortium name="Caenorhabditis brenneri Sequencing and Analysis Consortium"/>
            <person name="Wilson R.K."/>
        </authorList>
    </citation>
    <scope>NUCLEOTIDE SEQUENCE [LARGE SCALE GENOMIC DNA]</scope>
    <source>
        <strain evidence="3">PB2801</strain>
    </source>
</reference>
<proteinExistence type="predicted"/>
<evidence type="ECO:0000313" key="3">
    <source>
        <dbReference type="Proteomes" id="UP000008068"/>
    </source>
</evidence>
<dbReference type="EMBL" id="GL379959">
    <property type="protein sequence ID" value="EGT38543.1"/>
    <property type="molecule type" value="Genomic_DNA"/>
</dbReference>
<keyword evidence="3" id="KW-1185">Reference proteome</keyword>
<dbReference type="HOGENOM" id="CLU_2906150_0_0_1"/>
<dbReference type="STRING" id="135651.G0NVX5"/>
<evidence type="ECO:0000256" key="1">
    <source>
        <dbReference type="SAM" id="MobiDB-lite"/>
    </source>
</evidence>